<feature type="transmembrane region" description="Helical" evidence="1">
    <location>
        <begin position="255"/>
        <end position="278"/>
    </location>
</feature>
<reference evidence="2 3" key="1">
    <citation type="submission" date="2024-02" db="EMBL/GenBank/DDBJ databases">
        <title>Marinospirillum sp. MEB 164 isolated from Lonar lake sediment.</title>
        <authorList>
            <person name="Joshi A."/>
            <person name="Thite S."/>
        </authorList>
    </citation>
    <scope>NUCLEOTIDE SEQUENCE [LARGE SCALE GENOMIC DNA]</scope>
    <source>
        <strain evidence="2 3">MEB164</strain>
    </source>
</reference>
<sequence length="467" mass="50903">MLQKRKYGEEHPYWPAGPFKIRLPFIHYRWEWPETIQALVMFVVAMSAIPLLEQYLALPYEVALAYVVICGIGFMLPNLLGVPFVPGWITPALPVVLLFIGQFEPGPDAIRALVALQLVVTFIFLFMAVTRLGSTLVNNIPNSFKAGILLGAGIAAISGEIATGGRLHTTPISLTIGGLVTAYVLFSLSFRQWTEEHRWAKVIAGYGMVPGILVTMAIAWAIGEYPLPDVRWGIDLPDFAATWDYLPMTLGFPPMAVFIAAVPTAIIAYIIAFGDIIVGQSLIKRVDHLRPDEKIEVDVDRVHLVTGIRNLMHSFFAPYPGLAGPLFTGVMATIAERYRYGRGAMDSIYSGAGVFWIVGFFAMFLLPLVTFFKPALPIALSITLLITGFLCIAVAVEQIDNATSMGVAGLMGVVLAVHGAAWGLAAGFVLYMLIEFRGRGAKAVEPEEPIHVEDAPEVIADARAKES</sequence>
<feature type="transmembrane region" description="Helical" evidence="1">
    <location>
        <begin position="144"/>
        <end position="165"/>
    </location>
</feature>
<comment type="caution">
    <text evidence="2">The sequence shown here is derived from an EMBL/GenBank/DDBJ whole genome shotgun (WGS) entry which is preliminary data.</text>
</comment>
<feature type="transmembrane region" description="Helical" evidence="1">
    <location>
        <begin position="408"/>
        <end position="434"/>
    </location>
</feature>
<keyword evidence="1" id="KW-1133">Transmembrane helix</keyword>
<keyword evidence="1" id="KW-0472">Membrane</keyword>
<evidence type="ECO:0000256" key="1">
    <source>
        <dbReference type="SAM" id="Phobius"/>
    </source>
</evidence>
<name>A0ABW8PYB8_9GAMM</name>
<evidence type="ECO:0000313" key="3">
    <source>
        <dbReference type="Proteomes" id="UP001621714"/>
    </source>
</evidence>
<feature type="transmembrane region" description="Helical" evidence="1">
    <location>
        <begin position="202"/>
        <end position="222"/>
    </location>
</feature>
<feature type="transmembrane region" description="Helical" evidence="1">
    <location>
        <begin position="35"/>
        <end position="52"/>
    </location>
</feature>
<feature type="transmembrane region" description="Helical" evidence="1">
    <location>
        <begin position="109"/>
        <end position="132"/>
    </location>
</feature>
<feature type="transmembrane region" description="Helical" evidence="1">
    <location>
        <begin position="171"/>
        <end position="190"/>
    </location>
</feature>
<dbReference type="Proteomes" id="UP001621714">
    <property type="component" value="Unassembled WGS sequence"/>
</dbReference>
<feature type="transmembrane region" description="Helical" evidence="1">
    <location>
        <begin position="64"/>
        <end position="89"/>
    </location>
</feature>
<feature type="transmembrane region" description="Helical" evidence="1">
    <location>
        <begin position="376"/>
        <end position="396"/>
    </location>
</feature>
<gene>
    <name evidence="2" type="ORF">V6U78_09590</name>
</gene>
<organism evidence="2 3">
    <name type="scientific">Marinospirillum alkalitolerans</name>
    <dbReference type="NCBI Taxonomy" id="3123374"/>
    <lineage>
        <taxon>Bacteria</taxon>
        <taxon>Pseudomonadati</taxon>
        <taxon>Pseudomonadota</taxon>
        <taxon>Gammaproteobacteria</taxon>
        <taxon>Oceanospirillales</taxon>
        <taxon>Oceanospirillaceae</taxon>
        <taxon>Marinospirillum</taxon>
    </lineage>
</organism>
<proteinExistence type="predicted"/>
<keyword evidence="1" id="KW-0812">Transmembrane</keyword>
<protein>
    <submittedName>
        <fullName evidence="2">Xanthine/uracil/vitamin C permease</fullName>
    </submittedName>
</protein>
<accession>A0ABW8PYB8</accession>
<dbReference type="EMBL" id="JBANFI010000005">
    <property type="protein sequence ID" value="MFK7161287.1"/>
    <property type="molecule type" value="Genomic_DNA"/>
</dbReference>
<feature type="transmembrane region" description="Helical" evidence="1">
    <location>
        <begin position="316"/>
        <end position="335"/>
    </location>
</feature>
<keyword evidence="3" id="KW-1185">Reference proteome</keyword>
<evidence type="ECO:0000313" key="2">
    <source>
        <dbReference type="EMBL" id="MFK7161287.1"/>
    </source>
</evidence>
<dbReference type="RefSeq" id="WP_405339836.1">
    <property type="nucleotide sequence ID" value="NZ_JBANFI010000005.1"/>
</dbReference>
<feature type="transmembrane region" description="Helical" evidence="1">
    <location>
        <begin position="347"/>
        <end position="369"/>
    </location>
</feature>